<evidence type="ECO:0000259" key="2">
    <source>
        <dbReference type="PROSITE" id="PS51767"/>
    </source>
</evidence>
<dbReference type="InterPro" id="IPR001461">
    <property type="entry name" value="Aspartic_peptidase_A1"/>
</dbReference>
<dbReference type="InterPro" id="IPR034164">
    <property type="entry name" value="Pepsin-like_dom"/>
</dbReference>
<evidence type="ECO:0000313" key="3">
    <source>
        <dbReference type="EMBL" id="KAH0912306.1"/>
    </source>
</evidence>
<dbReference type="SUPFAM" id="SSF50630">
    <property type="entry name" value="Acid proteases"/>
    <property type="match status" value="1"/>
</dbReference>
<evidence type="ECO:0000256" key="1">
    <source>
        <dbReference type="ARBA" id="ARBA00007447"/>
    </source>
</evidence>
<feature type="domain" description="Peptidase A1" evidence="2">
    <location>
        <begin position="34"/>
        <end position="362"/>
    </location>
</feature>
<dbReference type="PANTHER" id="PTHR47966">
    <property type="entry name" value="BETA-SITE APP-CLEAVING ENZYME, ISOFORM A-RELATED"/>
    <property type="match status" value="1"/>
</dbReference>
<dbReference type="PROSITE" id="PS51767">
    <property type="entry name" value="PEPTIDASE_A1"/>
    <property type="match status" value="1"/>
</dbReference>
<name>A0ABQ8C7I5_BRANA</name>
<proteinExistence type="inferred from homology"/>
<keyword evidence="4" id="KW-1185">Reference proteome</keyword>
<comment type="caution">
    <text evidence="3">The sequence shown here is derived from an EMBL/GenBank/DDBJ whole genome shotgun (WGS) entry which is preliminary data.</text>
</comment>
<dbReference type="PANTHER" id="PTHR47966:SF39">
    <property type="entry name" value="EUKARYOTIC ASPARTYL PROTEASE FAMILY PROTEIN"/>
    <property type="match status" value="1"/>
</dbReference>
<organism evidence="3 4">
    <name type="scientific">Brassica napus</name>
    <name type="common">Rape</name>
    <dbReference type="NCBI Taxonomy" id="3708"/>
    <lineage>
        <taxon>Eukaryota</taxon>
        <taxon>Viridiplantae</taxon>
        <taxon>Streptophyta</taxon>
        <taxon>Embryophyta</taxon>
        <taxon>Tracheophyta</taxon>
        <taxon>Spermatophyta</taxon>
        <taxon>Magnoliopsida</taxon>
        <taxon>eudicotyledons</taxon>
        <taxon>Gunneridae</taxon>
        <taxon>Pentapetalae</taxon>
        <taxon>rosids</taxon>
        <taxon>malvids</taxon>
        <taxon>Brassicales</taxon>
        <taxon>Brassicaceae</taxon>
        <taxon>Brassiceae</taxon>
        <taxon>Brassica</taxon>
    </lineage>
</organism>
<reference evidence="3 4" key="1">
    <citation type="submission" date="2021-05" db="EMBL/GenBank/DDBJ databases">
        <title>Genome Assembly of Synthetic Allotetraploid Brassica napus Reveals Homoeologous Exchanges between Subgenomes.</title>
        <authorList>
            <person name="Davis J.T."/>
        </authorList>
    </citation>
    <scope>NUCLEOTIDE SEQUENCE [LARGE SCALE GENOMIC DNA]</scope>
    <source>
        <strain evidence="4">cv. Da-Ae</strain>
        <tissue evidence="3">Seedling</tissue>
    </source>
</reference>
<gene>
    <name evidence="3" type="ORF">HID58_035627</name>
</gene>
<dbReference type="EMBL" id="JAGKQM010000009">
    <property type="protein sequence ID" value="KAH0912306.1"/>
    <property type="molecule type" value="Genomic_DNA"/>
</dbReference>
<dbReference type="Proteomes" id="UP000824890">
    <property type="component" value="Unassembled WGS sequence"/>
</dbReference>
<dbReference type="InterPro" id="IPR021109">
    <property type="entry name" value="Peptidase_aspartic_dom_sf"/>
</dbReference>
<comment type="similarity">
    <text evidence="1">Belongs to the peptidase A1 family.</text>
</comment>
<dbReference type="Pfam" id="PF00026">
    <property type="entry name" value="Asp"/>
    <property type="match status" value="1"/>
</dbReference>
<protein>
    <recommendedName>
        <fullName evidence="2">Peptidase A1 domain-containing protein</fullName>
    </recommendedName>
</protein>
<evidence type="ECO:0000313" key="4">
    <source>
        <dbReference type="Proteomes" id="UP000824890"/>
    </source>
</evidence>
<sequence length="396" mass="44746">MNEVLRGIAAALRKLKVCMAPEVARGEEQSPLSELNEMMIGSSLLLEFNERGRVVPSAGYMPMMEVCHPRTTKAPGTLASIRLRNGAVTISGRRRTEHMMLGPMGNLVMVGPQEFVVYRRVVPRQFYINLPYDGFVGLGLPLPANIDAVGAVPIWMTLMNQGLLRINLFSLYLRNYYFHGNDGGSLIFGGVSQEHYEGHHQYFDLVDNSNQWKIHMYSVSVAGHLAQYCDKVLIDSGCEYIYGPPVSIKEYIYLKHIIYRINRQILGREVPLYGPTILTHDEAVGILDWPHVSFNFIEGDEDASLTIPPENYVIADADGRYISAFRPLVFQPGDEAYFVLGLPWLRRYHTVFDFGQERIGFALAKLQVSCTRFIVRMRQLPLLLLICGVEAEKQPS</sequence>
<dbReference type="PRINTS" id="PR00792">
    <property type="entry name" value="PEPSIN"/>
</dbReference>
<accession>A0ABQ8C7I5</accession>
<dbReference type="CDD" id="cd05471">
    <property type="entry name" value="pepsin_like"/>
    <property type="match status" value="1"/>
</dbReference>
<dbReference type="Gene3D" id="2.40.70.10">
    <property type="entry name" value="Acid Proteases"/>
    <property type="match status" value="1"/>
</dbReference>
<dbReference type="InterPro" id="IPR033121">
    <property type="entry name" value="PEPTIDASE_A1"/>
</dbReference>